<dbReference type="STRING" id="155417.A0A4Q4TM85"/>
<evidence type="ECO:0000313" key="2">
    <source>
        <dbReference type="Proteomes" id="UP000293360"/>
    </source>
</evidence>
<dbReference type="InterPro" id="IPR021109">
    <property type="entry name" value="Peptidase_aspartic_dom_sf"/>
</dbReference>
<dbReference type="Proteomes" id="UP000293360">
    <property type="component" value="Unassembled WGS sequence"/>
</dbReference>
<accession>A0A4Q4TM85</accession>
<dbReference type="AlphaFoldDB" id="A0A4Q4TM85"/>
<comment type="caution">
    <text evidence="1">The sequence shown here is derived from an EMBL/GenBank/DDBJ whole genome shotgun (WGS) entry which is preliminary data.</text>
</comment>
<evidence type="ECO:0008006" key="3">
    <source>
        <dbReference type="Google" id="ProtNLM"/>
    </source>
</evidence>
<dbReference type="Gene3D" id="2.40.70.10">
    <property type="entry name" value="Acid Proteases"/>
    <property type="match status" value="1"/>
</dbReference>
<dbReference type="EMBL" id="QJNU01000111">
    <property type="protein sequence ID" value="RYP06947.1"/>
    <property type="molecule type" value="Genomic_DNA"/>
</dbReference>
<protein>
    <recommendedName>
        <fullName evidence="3">Peptidase A1 domain-containing protein</fullName>
    </recommendedName>
</protein>
<sequence length="118" mass="12937">MVISGATYDYSSQGYVLPSNLSLEELPEFKNIGSKELLIQKEDLIFAPIQGGSWYGGVQSRGNLPFDILGDVVLKSMYADQGNKRFGAVPKFEKTQILKLHQVSAASQRITSIELPAS</sequence>
<proteinExistence type="predicted"/>
<dbReference type="OrthoDB" id="2747330at2759"/>
<keyword evidence="2" id="KW-1185">Reference proteome</keyword>
<organism evidence="1 2">
    <name type="scientific">Monosporascus ibericus</name>
    <dbReference type="NCBI Taxonomy" id="155417"/>
    <lineage>
        <taxon>Eukaryota</taxon>
        <taxon>Fungi</taxon>
        <taxon>Dikarya</taxon>
        <taxon>Ascomycota</taxon>
        <taxon>Pezizomycotina</taxon>
        <taxon>Sordariomycetes</taxon>
        <taxon>Xylariomycetidae</taxon>
        <taxon>Xylariales</taxon>
        <taxon>Xylariales incertae sedis</taxon>
        <taxon>Monosporascus</taxon>
    </lineage>
</organism>
<name>A0A4Q4TM85_9PEZI</name>
<reference evidence="1 2" key="1">
    <citation type="submission" date="2018-06" db="EMBL/GenBank/DDBJ databases">
        <title>Complete Genomes of Monosporascus.</title>
        <authorList>
            <person name="Robinson A.J."/>
            <person name="Natvig D.O."/>
        </authorList>
    </citation>
    <scope>NUCLEOTIDE SEQUENCE [LARGE SCALE GENOMIC DNA]</scope>
    <source>
        <strain evidence="1 2">CBS 110550</strain>
    </source>
</reference>
<dbReference type="SUPFAM" id="SSF50630">
    <property type="entry name" value="Acid proteases"/>
    <property type="match status" value="1"/>
</dbReference>
<gene>
    <name evidence="1" type="ORF">DL764_002834</name>
</gene>
<evidence type="ECO:0000313" key="1">
    <source>
        <dbReference type="EMBL" id="RYP06947.1"/>
    </source>
</evidence>